<feature type="transmembrane region" description="Helical" evidence="7">
    <location>
        <begin position="9"/>
        <end position="30"/>
    </location>
</feature>
<protein>
    <submittedName>
        <fullName evidence="9">Sugar phosphate permease</fullName>
    </submittedName>
</protein>
<name>A0A1M4YI52_9CLOT</name>
<gene>
    <name evidence="9" type="ORF">SAMN02745158_02392</name>
</gene>
<dbReference type="EMBL" id="FQVI01000011">
    <property type="protein sequence ID" value="SHF05323.1"/>
    <property type="molecule type" value="Genomic_DNA"/>
</dbReference>
<dbReference type="PROSITE" id="PS50850">
    <property type="entry name" value="MFS"/>
    <property type="match status" value="1"/>
</dbReference>
<accession>A0A1M4YI52</accession>
<dbReference type="InterPro" id="IPR020846">
    <property type="entry name" value="MFS_dom"/>
</dbReference>
<proteinExistence type="predicted"/>
<keyword evidence="6 7" id="KW-0472">Membrane</keyword>
<dbReference type="PANTHER" id="PTHR23517">
    <property type="entry name" value="RESISTANCE PROTEIN MDTM, PUTATIVE-RELATED-RELATED"/>
    <property type="match status" value="1"/>
</dbReference>
<evidence type="ECO:0000256" key="2">
    <source>
        <dbReference type="ARBA" id="ARBA00022448"/>
    </source>
</evidence>
<feature type="transmembrane region" description="Helical" evidence="7">
    <location>
        <begin position="60"/>
        <end position="78"/>
    </location>
</feature>
<dbReference type="Proteomes" id="UP000184245">
    <property type="component" value="Unassembled WGS sequence"/>
</dbReference>
<dbReference type="RefSeq" id="WP_072852004.1">
    <property type="nucleotide sequence ID" value="NZ_FQVI01000011.1"/>
</dbReference>
<evidence type="ECO:0000256" key="7">
    <source>
        <dbReference type="SAM" id="Phobius"/>
    </source>
</evidence>
<evidence type="ECO:0000259" key="8">
    <source>
        <dbReference type="PROSITE" id="PS50850"/>
    </source>
</evidence>
<evidence type="ECO:0000256" key="5">
    <source>
        <dbReference type="ARBA" id="ARBA00022989"/>
    </source>
</evidence>
<feature type="transmembrane region" description="Helical" evidence="7">
    <location>
        <begin position="236"/>
        <end position="259"/>
    </location>
</feature>
<dbReference type="STRING" id="1122155.SAMN02745158_02392"/>
<feature type="transmembrane region" description="Helical" evidence="7">
    <location>
        <begin position="405"/>
        <end position="427"/>
    </location>
</feature>
<evidence type="ECO:0000313" key="10">
    <source>
        <dbReference type="Proteomes" id="UP000184245"/>
    </source>
</evidence>
<feature type="transmembrane region" description="Helical" evidence="7">
    <location>
        <begin position="151"/>
        <end position="169"/>
    </location>
</feature>
<organism evidence="9 10">
    <name type="scientific">Lactonifactor longoviformis DSM 17459</name>
    <dbReference type="NCBI Taxonomy" id="1122155"/>
    <lineage>
        <taxon>Bacteria</taxon>
        <taxon>Bacillati</taxon>
        <taxon>Bacillota</taxon>
        <taxon>Clostridia</taxon>
        <taxon>Eubacteriales</taxon>
        <taxon>Clostridiaceae</taxon>
        <taxon>Lactonifactor</taxon>
    </lineage>
</organism>
<dbReference type="InterPro" id="IPR011701">
    <property type="entry name" value="MFS"/>
</dbReference>
<dbReference type="InterPro" id="IPR050171">
    <property type="entry name" value="MFS_Transporters"/>
</dbReference>
<feature type="transmembrane region" description="Helical" evidence="7">
    <location>
        <begin position="85"/>
        <end position="103"/>
    </location>
</feature>
<feature type="transmembrane region" description="Helical" evidence="7">
    <location>
        <begin position="279"/>
        <end position="302"/>
    </location>
</feature>
<keyword evidence="3" id="KW-1003">Cell membrane</keyword>
<dbReference type="Gene3D" id="1.20.1250.20">
    <property type="entry name" value="MFS general substrate transporter like domains"/>
    <property type="match status" value="1"/>
</dbReference>
<dbReference type="Pfam" id="PF07690">
    <property type="entry name" value="MFS_1"/>
    <property type="match status" value="1"/>
</dbReference>
<keyword evidence="5 7" id="KW-1133">Transmembrane helix</keyword>
<dbReference type="SUPFAM" id="SSF103473">
    <property type="entry name" value="MFS general substrate transporter"/>
    <property type="match status" value="1"/>
</dbReference>
<reference evidence="9 10" key="1">
    <citation type="submission" date="2016-11" db="EMBL/GenBank/DDBJ databases">
        <authorList>
            <person name="Jaros S."/>
            <person name="Januszkiewicz K."/>
            <person name="Wedrychowicz H."/>
        </authorList>
    </citation>
    <scope>NUCLEOTIDE SEQUENCE [LARGE SCALE GENOMIC DNA]</scope>
    <source>
        <strain evidence="9 10">DSM 17459</strain>
    </source>
</reference>
<feature type="transmembrane region" description="Helical" evidence="7">
    <location>
        <begin position="314"/>
        <end position="347"/>
    </location>
</feature>
<evidence type="ECO:0000313" key="9">
    <source>
        <dbReference type="EMBL" id="SHF05323.1"/>
    </source>
</evidence>
<evidence type="ECO:0000256" key="4">
    <source>
        <dbReference type="ARBA" id="ARBA00022692"/>
    </source>
</evidence>
<dbReference type="GO" id="GO:0005886">
    <property type="term" value="C:plasma membrane"/>
    <property type="evidence" value="ECO:0007669"/>
    <property type="project" value="UniProtKB-SubCell"/>
</dbReference>
<dbReference type="AlphaFoldDB" id="A0A1M4YI52"/>
<sequence>MKITGAKRWFIVILCALLSGVMVYVTFLRYSYYDQMVVLFTQYKPVVSVDYVNEFIGDFGLVYGVVSMVGYIFGGIFADRFKEKWLIILGGLVMGLCSFWFGIVPGRTSIMIIHFLYGVGTSFLIWSAYLKLTRKMGDENEQGRLFSTSEFVRGIFGTVIGFVGVGLLSKATLASGDMDPAAVGAQWRMLLFISGGLFLLFTLLVFIFVPADVIGAEEGDDAKKEQAAFSMKNIAAVLKLPGTWLISALIFFCYSFTSAGSGYLGAYTTSVLGISATQASLFAIIRNYIIAAIMTFLIGFISDKIGSKSKTLGIYLMVSSILCVALIVTKSVVVLCIAVSFAFAIVYSGMRGIYFATLGEVGIPLKYTGIATGVISALCYLPDVYFAKLAGSWIDKFGNKGYDYIWMWAIGCGILGVIVALITTRYAKRLKAEENRAG</sequence>
<dbReference type="CDD" id="cd06174">
    <property type="entry name" value="MFS"/>
    <property type="match status" value="1"/>
</dbReference>
<comment type="subcellular location">
    <subcellularLocation>
        <location evidence="1">Cell membrane</location>
        <topology evidence="1">Multi-pass membrane protein</topology>
    </subcellularLocation>
</comment>
<feature type="transmembrane region" description="Helical" evidence="7">
    <location>
        <begin position="109"/>
        <end position="130"/>
    </location>
</feature>
<evidence type="ECO:0000256" key="3">
    <source>
        <dbReference type="ARBA" id="ARBA00022475"/>
    </source>
</evidence>
<feature type="domain" description="Major facilitator superfamily (MFS) profile" evidence="8">
    <location>
        <begin position="12"/>
        <end position="428"/>
    </location>
</feature>
<keyword evidence="4 7" id="KW-0812">Transmembrane</keyword>
<evidence type="ECO:0000256" key="1">
    <source>
        <dbReference type="ARBA" id="ARBA00004651"/>
    </source>
</evidence>
<dbReference type="InterPro" id="IPR036259">
    <property type="entry name" value="MFS_trans_sf"/>
</dbReference>
<feature type="transmembrane region" description="Helical" evidence="7">
    <location>
        <begin position="189"/>
        <end position="215"/>
    </location>
</feature>
<keyword evidence="2" id="KW-0813">Transport</keyword>
<evidence type="ECO:0000256" key="6">
    <source>
        <dbReference type="ARBA" id="ARBA00023136"/>
    </source>
</evidence>
<dbReference type="GO" id="GO:0022857">
    <property type="term" value="F:transmembrane transporter activity"/>
    <property type="evidence" value="ECO:0007669"/>
    <property type="project" value="InterPro"/>
</dbReference>
<keyword evidence="10" id="KW-1185">Reference proteome</keyword>
<dbReference type="OrthoDB" id="9773404at2"/>